<evidence type="ECO:0000259" key="4">
    <source>
        <dbReference type="PROSITE" id="PS50837"/>
    </source>
</evidence>
<feature type="repeat" description="WD" evidence="3">
    <location>
        <begin position="1473"/>
        <end position="1514"/>
    </location>
</feature>
<dbReference type="InterPro" id="IPR015943">
    <property type="entry name" value="WD40/YVTN_repeat-like_dom_sf"/>
</dbReference>
<dbReference type="InterPro" id="IPR001646">
    <property type="entry name" value="5peptide_repeat"/>
</dbReference>
<evidence type="ECO:0000256" key="2">
    <source>
        <dbReference type="ARBA" id="ARBA00022737"/>
    </source>
</evidence>
<feature type="repeat" description="WD" evidence="3">
    <location>
        <begin position="1064"/>
        <end position="1094"/>
    </location>
</feature>
<dbReference type="InterPro" id="IPR054571">
    <property type="entry name" value="NA-iREase3_dom"/>
</dbReference>
<dbReference type="SUPFAM" id="SSF52540">
    <property type="entry name" value="P-loop containing nucleoside triphosphate hydrolases"/>
    <property type="match status" value="1"/>
</dbReference>
<reference evidence="5 6" key="1">
    <citation type="submission" date="2019-06" db="EMBL/GenBank/DDBJ databases">
        <title>Sequencing the genomes of 1000 actinobacteria strains.</title>
        <authorList>
            <person name="Klenk H.-P."/>
        </authorList>
    </citation>
    <scope>NUCLEOTIDE SEQUENCE [LARGE SCALE GENOMIC DNA]</scope>
    <source>
        <strain evidence="5 6">DSM 43186</strain>
    </source>
</reference>
<protein>
    <submittedName>
        <fullName evidence="5">WD40 repeat protein</fullName>
    </submittedName>
</protein>
<evidence type="ECO:0000313" key="5">
    <source>
        <dbReference type="EMBL" id="TQM75309.1"/>
    </source>
</evidence>
<dbReference type="OrthoDB" id="414967at2"/>
<dbReference type="PROSITE" id="PS50294">
    <property type="entry name" value="WD_REPEATS_REGION"/>
    <property type="match status" value="12"/>
</dbReference>
<organism evidence="5 6">
    <name type="scientific">Thermopolyspora flexuosa</name>
    <dbReference type="NCBI Taxonomy" id="103836"/>
    <lineage>
        <taxon>Bacteria</taxon>
        <taxon>Bacillati</taxon>
        <taxon>Actinomycetota</taxon>
        <taxon>Actinomycetes</taxon>
        <taxon>Streptosporangiales</taxon>
        <taxon>Streptosporangiaceae</taxon>
        <taxon>Thermopolyspora</taxon>
    </lineage>
</organism>
<dbReference type="Proteomes" id="UP000319213">
    <property type="component" value="Unassembled WGS sequence"/>
</dbReference>
<dbReference type="SUPFAM" id="SSF50978">
    <property type="entry name" value="WD40 repeat-like"/>
    <property type="match status" value="1"/>
</dbReference>
<dbReference type="SUPFAM" id="SSF56300">
    <property type="entry name" value="Metallo-dependent phosphatases"/>
    <property type="match status" value="1"/>
</dbReference>
<feature type="repeat" description="WD" evidence="3">
    <location>
        <begin position="1221"/>
        <end position="1262"/>
    </location>
</feature>
<feature type="repeat" description="WD" evidence="3">
    <location>
        <begin position="1305"/>
        <end position="1346"/>
    </location>
</feature>
<dbReference type="InterPro" id="IPR053299">
    <property type="entry name" value="ASTRA_WD_repeat"/>
</dbReference>
<dbReference type="Gene3D" id="3.40.50.300">
    <property type="entry name" value="P-loop containing nucleotide triphosphate hydrolases"/>
    <property type="match status" value="1"/>
</dbReference>
<dbReference type="PROSITE" id="PS50082">
    <property type="entry name" value="WD_REPEATS_2"/>
    <property type="match status" value="13"/>
</dbReference>
<keyword evidence="1 3" id="KW-0853">WD repeat</keyword>
<feature type="repeat" description="WD" evidence="3">
    <location>
        <begin position="1095"/>
        <end position="1136"/>
    </location>
</feature>
<comment type="caution">
    <text evidence="5">The sequence shown here is derived from an EMBL/GenBank/DDBJ whole genome shotgun (WGS) entry which is preliminary data.</text>
</comment>
<proteinExistence type="predicted"/>
<keyword evidence="2" id="KW-0677">Repeat</keyword>
<dbReference type="PROSITE" id="PS00678">
    <property type="entry name" value="WD_REPEATS_1"/>
    <property type="match status" value="12"/>
</dbReference>
<dbReference type="Pfam" id="PF22739">
    <property type="entry name" value="NA-iREase3"/>
    <property type="match status" value="1"/>
</dbReference>
<dbReference type="Pfam" id="PF05729">
    <property type="entry name" value="NACHT"/>
    <property type="match status" value="1"/>
</dbReference>
<feature type="repeat" description="WD" evidence="3">
    <location>
        <begin position="1347"/>
        <end position="1388"/>
    </location>
</feature>
<feature type="repeat" description="WD" evidence="3">
    <location>
        <begin position="1137"/>
        <end position="1178"/>
    </location>
</feature>
<dbReference type="InterPro" id="IPR004843">
    <property type="entry name" value="Calcineurin-like_PHP"/>
</dbReference>
<dbReference type="InterPro" id="IPR001680">
    <property type="entry name" value="WD40_rpt"/>
</dbReference>
<dbReference type="Pfam" id="PF00805">
    <property type="entry name" value="Pentapeptide"/>
    <property type="match status" value="1"/>
</dbReference>
<feature type="repeat" description="WD" evidence="3">
    <location>
        <begin position="1263"/>
        <end position="1304"/>
    </location>
</feature>
<dbReference type="InterPro" id="IPR011047">
    <property type="entry name" value="Quinoprotein_ADH-like_sf"/>
</dbReference>
<feature type="repeat" description="WD" evidence="3">
    <location>
        <begin position="1515"/>
        <end position="1556"/>
    </location>
</feature>
<dbReference type="InterPro" id="IPR029052">
    <property type="entry name" value="Metallo-depent_PP-like"/>
</dbReference>
<dbReference type="PROSITE" id="PS50837">
    <property type="entry name" value="NACHT"/>
    <property type="match status" value="1"/>
</dbReference>
<feature type="repeat" description="WD" evidence="3">
    <location>
        <begin position="1557"/>
        <end position="1598"/>
    </location>
</feature>
<dbReference type="EMBL" id="VFPQ01000001">
    <property type="protein sequence ID" value="TQM75309.1"/>
    <property type="molecule type" value="Genomic_DNA"/>
</dbReference>
<dbReference type="GO" id="GO:0016787">
    <property type="term" value="F:hydrolase activity"/>
    <property type="evidence" value="ECO:0007669"/>
    <property type="project" value="InterPro"/>
</dbReference>
<evidence type="ECO:0000256" key="3">
    <source>
        <dbReference type="PROSITE-ProRule" id="PRU00221"/>
    </source>
</evidence>
<dbReference type="Gene3D" id="2.130.10.10">
    <property type="entry name" value="YVTN repeat-like/Quinoprotein amine dehydrogenase"/>
    <property type="match status" value="7"/>
</dbReference>
<dbReference type="InterPro" id="IPR019775">
    <property type="entry name" value="WD40_repeat_CS"/>
</dbReference>
<sequence length="1666" mass="184248">MSGRTSITILHISDTQFGAKHRFGNEGLTAGDRRLSRLVSRLLEDIALLRRTHGLEPDLIVTSGDLAETGSRSEFQQVRDFLAELAAGLGLGRNRVVMVPGNHDINWRKCEAYFLNCEADETEPVPPYWPKLEHYAAMFAEFYAGVRGVSFPKDQPWTLFEMPEIKTVVAGLNSTIAESHRPEDHYGYCGDEQLYWFADRLSARAADGWLRIGALHHNPVILDRNDSAFLRDHDRLAELVAPHLNLILHGHTHAGKLCSFSPDGVPVLCAGSAGVRQDARPDDVPNQYQLVQVTAGGVRVYARRYNPERRRWEGDTSVGRRPDEWIRDINKPLENVHAVFGGGEEHNEDPLRKIAYDREVVHRRPDDLLAKVRRVCEIRYGQECVDEVEIRVDRPIRYLRITQPGPPVSQYPVGVHEGEISQDVIDGFTRHVHDRYRAGDPGLRSFLVYEGEPAPDELKVQANLRGIVLQPLIEFQGLYDLRPYARRQAEELAKSDIYPSELYVPQRFRLISPRRPGAAETPGKDLLTQIQEWVADYDGRFIVVLGDFGHGKTFLLRELARRIHEEERPPVIPVFIQLRHLEKAHSFEEILAAHFAKSGEEEIRFPLLRNLISEGRVLLLFDGFDELALRITYAKAAQHLSSLVGAAKGRAKVVLTSRTQYFLPDHEVETALASQLSDMPGRRLVKIQEFGDDQILEFLTRLYKGDDTRARATFELLGDVRDLLGLSRNPRMLSFIARLDENRLRRIRDREGEISAAVLYRELLEWWLGYEYERAQPDGAPPALTEKERWEAVTKLALLLWETGEETLGLAELGDVSAKALRNLADRQITPDQAAHMIGSGTLLVRVEYERFKFVHQSILEWLVANHVAERFRAGDNDPAQLKSAAVSDLMTDFLATLAGPQTVEHWARRTLWSDPGSTTETAKRNALFMLRRLGLPLQPGDSKGDVPRPLQLTGVNLRHADLAAADLRRAILRKADLRDARLDGADLSGADLREADLSGARLIGADLRGAVTRGSRWRCASLVGAETNAEFRQVDTFGAALPGHITPVLQTSPPAKVSYMTSAWHPKGTHLATGSADGTVHIWDATTGTPLHTLTGHTRNVWSVAWHPDGTRLATAGDDRTVRIWDATTGTPLHTLTGHTRNVWSVAWHPEGTRLATAGDDRTVRIWDAATGTPLHTLTGHTSWVRSVAWHPDGTRLATAGDDRTVRIWDAATGTPLHTLTGHSDIVRSVAWHPEGTRLATAGADGAVRIWDAATGTPLHTLTGHTSWVRSVAWHPDGTRLATAGTDGAVRIWDAATGTPLHTLTGHTRNVWSVAWHPEGTRLATAGTDGAVRIWDAATGTPLHTLTGHSDIVRSVAWHPDGTRLATAGDDCTARIWDAATGTPLHTLTGHTRNVWSVAWHPDSTRLATAGADGAVRIWDAATGTPLHTLTGHTSRVRSVAWHPDGTRLATAGTDGAVRIWDAATGTPLHTLTGHTRNVWSVAWHPDGTRLATAGTDGAVRIWDAATGTPLHTLTGHSDIVRSVAWHPDGTRLATAGDDRTARILDATTGTPLHTLTGHTSWVHSVAWHPNGTHLATASADGAIGIWDTRDYTCLGRILPLPQGAAVFSADGLTYKFEGDPAGRFWWAINLCVFAPGELDPYIPELRRVPFDTPLSEMSRARQED</sequence>
<keyword evidence="6" id="KW-1185">Reference proteome</keyword>
<dbReference type="SMART" id="SM00320">
    <property type="entry name" value="WD40"/>
    <property type="match status" value="13"/>
</dbReference>
<evidence type="ECO:0000313" key="6">
    <source>
        <dbReference type="Proteomes" id="UP000319213"/>
    </source>
</evidence>
<feature type="repeat" description="WD" evidence="3">
    <location>
        <begin position="1179"/>
        <end position="1220"/>
    </location>
</feature>
<dbReference type="PRINTS" id="PR00320">
    <property type="entry name" value="GPROTEINBRPT"/>
</dbReference>
<accession>A0A543IXK3</accession>
<dbReference type="SUPFAM" id="SSF50998">
    <property type="entry name" value="Quinoprotein alcohol dehydrogenase-like"/>
    <property type="match status" value="1"/>
</dbReference>
<dbReference type="Pfam" id="PF00400">
    <property type="entry name" value="WD40"/>
    <property type="match status" value="13"/>
</dbReference>
<dbReference type="PANTHER" id="PTHR44156">
    <property type="entry name" value="SUPERNUMERARY LIMBS, ISOFORM B-RELATED"/>
    <property type="match status" value="1"/>
</dbReference>
<feature type="repeat" description="WD" evidence="3">
    <location>
        <begin position="1431"/>
        <end position="1472"/>
    </location>
</feature>
<evidence type="ECO:0000256" key="1">
    <source>
        <dbReference type="ARBA" id="ARBA00022574"/>
    </source>
</evidence>
<feature type="repeat" description="WD" evidence="3">
    <location>
        <begin position="1389"/>
        <end position="1430"/>
    </location>
</feature>
<gene>
    <name evidence="5" type="ORF">FHX40_2015</name>
</gene>
<dbReference type="InterPro" id="IPR020472">
    <property type="entry name" value="WD40_PAC1"/>
</dbReference>
<dbReference type="InterPro" id="IPR036322">
    <property type="entry name" value="WD40_repeat_dom_sf"/>
</dbReference>
<dbReference type="CDD" id="cd00200">
    <property type="entry name" value="WD40"/>
    <property type="match status" value="2"/>
</dbReference>
<dbReference type="SUPFAM" id="SSF141571">
    <property type="entry name" value="Pentapeptide repeat-like"/>
    <property type="match status" value="1"/>
</dbReference>
<dbReference type="RefSeq" id="WP_142259347.1">
    <property type="nucleotide sequence ID" value="NZ_VFPQ01000001.1"/>
</dbReference>
<feature type="domain" description="NACHT" evidence="4">
    <location>
        <begin position="540"/>
        <end position="659"/>
    </location>
</feature>
<dbReference type="InterPro" id="IPR027417">
    <property type="entry name" value="P-loop_NTPase"/>
</dbReference>
<dbReference type="Gene3D" id="3.60.21.10">
    <property type="match status" value="1"/>
</dbReference>
<dbReference type="InterPro" id="IPR007111">
    <property type="entry name" value="NACHT_NTPase"/>
</dbReference>
<dbReference type="Gene3D" id="2.160.20.80">
    <property type="entry name" value="E3 ubiquitin-protein ligase SopA"/>
    <property type="match status" value="1"/>
</dbReference>
<dbReference type="Pfam" id="PF00149">
    <property type="entry name" value="Metallophos"/>
    <property type="match status" value="1"/>
</dbReference>
<name>A0A543IXK3_9ACTN</name>